<dbReference type="EMBL" id="MTKT01001094">
    <property type="protein sequence ID" value="OWM86039.1"/>
    <property type="molecule type" value="Genomic_DNA"/>
</dbReference>
<organism evidence="3 4">
    <name type="scientific">Punica granatum</name>
    <name type="common">Pomegranate</name>
    <dbReference type="NCBI Taxonomy" id="22663"/>
    <lineage>
        <taxon>Eukaryota</taxon>
        <taxon>Viridiplantae</taxon>
        <taxon>Streptophyta</taxon>
        <taxon>Embryophyta</taxon>
        <taxon>Tracheophyta</taxon>
        <taxon>Spermatophyta</taxon>
        <taxon>Magnoliopsida</taxon>
        <taxon>eudicotyledons</taxon>
        <taxon>Gunneridae</taxon>
        <taxon>Pentapetalae</taxon>
        <taxon>rosids</taxon>
        <taxon>malvids</taxon>
        <taxon>Myrtales</taxon>
        <taxon>Lythraceae</taxon>
        <taxon>Punica</taxon>
    </lineage>
</organism>
<name>A0A218XMZ2_PUNGR</name>
<evidence type="ECO:0000259" key="2">
    <source>
        <dbReference type="Pfam" id="PF13968"/>
    </source>
</evidence>
<feature type="transmembrane region" description="Helical" evidence="1">
    <location>
        <begin position="44"/>
        <end position="69"/>
    </location>
</feature>
<dbReference type="PANTHER" id="PTHR31325">
    <property type="entry name" value="OS01G0798800 PROTEIN-RELATED"/>
    <property type="match status" value="1"/>
</dbReference>
<comment type="caution">
    <text evidence="3">The sequence shown here is derived from an EMBL/GenBank/DDBJ whole genome shotgun (WGS) entry which is preliminary data.</text>
</comment>
<evidence type="ECO:0000256" key="1">
    <source>
        <dbReference type="SAM" id="Phobius"/>
    </source>
</evidence>
<accession>A0A218XMZ2</accession>
<sequence>MALSHFRNSWQDFGLRILVPLSILLQFLLLVVTRGHQKRFRSFMLRSILWFLYSLAEWIPIYCLGVISFKGSVCIMTSKPVHEEDSKPIHEKDSIIALWAQILLSSLGGSDTITAYSLEDNELWGRKSLTAAFQVGGPIFLITLAWHPSDDYLSYLSIAMLVVAALSCFERMYVHYNGSKNALTKSMLSPPNPGPDYHKFIEEYSSRKEEGYRMTLHEIAQIPDSTSIPPEQDASNDDTENLIQARALFPVFQQLFVDLSLSDNDKIASINFFCGLTPPNAFRIVEMEIQTMSHLLHTKAQESSFFHFPGEIQGQSGYFHPLYAVLPVSSYKMTTCICNVNCSIDTNNRWSNSMGQFCLLEYCIRRKNGCLSKMLEYFDVDKVIFYTTYEEIGEDQKQFLFDTVCKWSHFVLENQYGMLGIPCPGGQLGNQSMSPPKRMSDLLTQSHLHYLVWSTELEFDQQILIWHIATELCSYEDRNCNEEAIRRNIELSKQLSRYMAYLLVDCPFMLPRGIAHIRIQDTSAEASRVFSRGITGCRHNRLEAACKRLFEVIETAEVKPVQVKGSISKSVLSEGRRLAGEFNYDPKKHYGTNAEEFPKFKWETIAGVWIRFLLYAAKECSGESHAKQLKVGGELLTHAWMMMAHFGLTDLDSLPPLRCKRVQRRISCQAAEGWRRASHTCLDDFGSFMTSVVLQ</sequence>
<keyword evidence="1" id="KW-0472">Membrane</keyword>
<keyword evidence="1" id="KW-0812">Transmembrane</keyword>
<dbReference type="Pfam" id="PF04578">
    <property type="entry name" value="DUF594"/>
    <property type="match status" value="1"/>
</dbReference>
<dbReference type="InterPro" id="IPR025315">
    <property type="entry name" value="DUF4220"/>
</dbReference>
<proteinExistence type="predicted"/>
<gene>
    <name evidence="3" type="ORF">CDL15_Pgr027265</name>
</gene>
<dbReference type="InterPro" id="IPR007658">
    <property type="entry name" value="DUF594"/>
</dbReference>
<evidence type="ECO:0000313" key="3">
    <source>
        <dbReference type="EMBL" id="OWM86039.1"/>
    </source>
</evidence>
<dbReference type="Proteomes" id="UP000197138">
    <property type="component" value="Unassembled WGS sequence"/>
</dbReference>
<evidence type="ECO:0000313" key="4">
    <source>
        <dbReference type="Proteomes" id="UP000197138"/>
    </source>
</evidence>
<protein>
    <recommendedName>
        <fullName evidence="2">DUF4220 domain-containing protein</fullName>
    </recommendedName>
</protein>
<reference evidence="4" key="1">
    <citation type="journal article" date="2017" name="Plant J.">
        <title>The pomegranate (Punica granatum L.) genome and the genomics of punicalagin biosynthesis.</title>
        <authorList>
            <person name="Qin G."/>
            <person name="Xu C."/>
            <person name="Ming R."/>
            <person name="Tang H."/>
            <person name="Guyot R."/>
            <person name="Kramer E.M."/>
            <person name="Hu Y."/>
            <person name="Yi X."/>
            <person name="Qi Y."/>
            <person name="Xu X."/>
            <person name="Gao Z."/>
            <person name="Pan H."/>
            <person name="Jian J."/>
            <person name="Tian Y."/>
            <person name="Yue Z."/>
            <person name="Xu Y."/>
        </authorList>
    </citation>
    <scope>NUCLEOTIDE SEQUENCE [LARGE SCALE GENOMIC DNA]</scope>
    <source>
        <strain evidence="4">cv. Dabenzi</strain>
    </source>
</reference>
<keyword evidence="1" id="KW-1133">Transmembrane helix</keyword>
<feature type="transmembrane region" description="Helical" evidence="1">
    <location>
        <begin position="152"/>
        <end position="169"/>
    </location>
</feature>
<feature type="transmembrane region" description="Helical" evidence="1">
    <location>
        <begin position="13"/>
        <end position="32"/>
    </location>
</feature>
<feature type="domain" description="DUF4220" evidence="2">
    <location>
        <begin position="50"/>
        <end position="301"/>
    </location>
</feature>
<dbReference type="AlphaFoldDB" id="A0A218XMZ2"/>
<dbReference type="Pfam" id="PF13968">
    <property type="entry name" value="DUF4220"/>
    <property type="match status" value="1"/>
</dbReference>